<evidence type="ECO:0000313" key="5">
    <source>
        <dbReference type="EMBL" id="CAG7653866.1"/>
    </source>
</evidence>
<dbReference type="InterPro" id="IPR036388">
    <property type="entry name" value="WH-like_DNA-bd_sf"/>
</dbReference>
<dbReference type="PROSITE" id="PS51118">
    <property type="entry name" value="HTH_HXLR"/>
    <property type="match status" value="1"/>
</dbReference>
<dbReference type="Proteomes" id="UP001153328">
    <property type="component" value="Unassembled WGS sequence"/>
</dbReference>
<evidence type="ECO:0000259" key="4">
    <source>
        <dbReference type="PROSITE" id="PS51118"/>
    </source>
</evidence>
<evidence type="ECO:0000256" key="3">
    <source>
        <dbReference type="ARBA" id="ARBA00023163"/>
    </source>
</evidence>
<comment type="caution">
    <text evidence="5">The sequence shown here is derived from an EMBL/GenBank/DDBJ whole genome shotgun (WGS) entry which is preliminary data.</text>
</comment>
<accession>A0A9W4H698</accession>
<evidence type="ECO:0000256" key="2">
    <source>
        <dbReference type="ARBA" id="ARBA00023125"/>
    </source>
</evidence>
<dbReference type="PANTHER" id="PTHR33204:SF18">
    <property type="entry name" value="TRANSCRIPTIONAL REGULATORY PROTEIN"/>
    <property type="match status" value="1"/>
</dbReference>
<dbReference type="RefSeq" id="WP_205046574.1">
    <property type="nucleotide sequence ID" value="NZ_CAJVAX010000020.1"/>
</dbReference>
<gene>
    <name evidence="5" type="ORF">SBRY_60288</name>
</gene>
<feature type="domain" description="HTH hxlR-type" evidence="4">
    <location>
        <begin position="11"/>
        <end position="109"/>
    </location>
</feature>
<dbReference type="InterPro" id="IPR036390">
    <property type="entry name" value="WH_DNA-bd_sf"/>
</dbReference>
<dbReference type="GO" id="GO:0003677">
    <property type="term" value="F:DNA binding"/>
    <property type="evidence" value="ECO:0007669"/>
    <property type="project" value="UniProtKB-KW"/>
</dbReference>
<dbReference type="SUPFAM" id="SSF46785">
    <property type="entry name" value="Winged helix' DNA-binding domain"/>
    <property type="match status" value="1"/>
</dbReference>
<dbReference type="EMBL" id="CAJVAX010000020">
    <property type="protein sequence ID" value="CAG7653866.1"/>
    <property type="molecule type" value="Genomic_DNA"/>
</dbReference>
<keyword evidence="2" id="KW-0238">DNA-binding</keyword>
<name>A0A9W4H698_9ACTN</name>
<protein>
    <submittedName>
        <fullName evidence="5">Helix-turn-helix transcriptional regulator</fullName>
    </submittedName>
</protein>
<organism evidence="5 6">
    <name type="scientific">Actinacidiphila bryophytorum</name>
    <dbReference type="NCBI Taxonomy" id="1436133"/>
    <lineage>
        <taxon>Bacteria</taxon>
        <taxon>Bacillati</taxon>
        <taxon>Actinomycetota</taxon>
        <taxon>Actinomycetes</taxon>
        <taxon>Kitasatosporales</taxon>
        <taxon>Streptomycetaceae</taxon>
        <taxon>Actinacidiphila</taxon>
    </lineage>
</organism>
<evidence type="ECO:0000256" key="1">
    <source>
        <dbReference type="ARBA" id="ARBA00023015"/>
    </source>
</evidence>
<sequence>MLGRTYESQDCSAARALEFAGERWSLLIVRDALFAGTTRFTDFQRSLGLARNVLAARLDRFVEDGLMERRLPEPGAQHHDYVLTDKGRELQPVIIALTRWGDRWAAPDGPPVVYRHSACEGPVEQHTVCGRCGEDVAGDEIEKHRTRPPMPPAAR</sequence>
<keyword evidence="1" id="KW-0805">Transcription regulation</keyword>
<dbReference type="InterPro" id="IPR002577">
    <property type="entry name" value="HTH_HxlR"/>
</dbReference>
<keyword evidence="6" id="KW-1185">Reference proteome</keyword>
<evidence type="ECO:0000313" key="6">
    <source>
        <dbReference type="Proteomes" id="UP001153328"/>
    </source>
</evidence>
<dbReference type="PANTHER" id="PTHR33204">
    <property type="entry name" value="TRANSCRIPTIONAL REGULATOR, MARR FAMILY"/>
    <property type="match status" value="1"/>
</dbReference>
<proteinExistence type="predicted"/>
<dbReference type="Gene3D" id="1.10.10.10">
    <property type="entry name" value="Winged helix-like DNA-binding domain superfamily/Winged helix DNA-binding domain"/>
    <property type="match status" value="1"/>
</dbReference>
<keyword evidence="3" id="KW-0804">Transcription</keyword>
<reference evidence="5" key="1">
    <citation type="submission" date="2021-06" db="EMBL/GenBank/DDBJ databases">
        <authorList>
            <person name="Arsene-Ploetze F."/>
        </authorList>
    </citation>
    <scope>NUCLEOTIDE SEQUENCE</scope>
    <source>
        <strain evidence="5">SBRY1</strain>
    </source>
</reference>
<dbReference type="AlphaFoldDB" id="A0A9W4H698"/>
<dbReference type="Pfam" id="PF01638">
    <property type="entry name" value="HxlR"/>
    <property type="match status" value="1"/>
</dbReference>